<feature type="compositionally biased region" description="Low complexity" evidence="2">
    <location>
        <begin position="856"/>
        <end position="866"/>
    </location>
</feature>
<dbReference type="SUPFAM" id="SSF50729">
    <property type="entry name" value="PH domain-like"/>
    <property type="match status" value="1"/>
</dbReference>
<feature type="compositionally biased region" description="Basic residues" evidence="2">
    <location>
        <begin position="1020"/>
        <end position="1034"/>
    </location>
</feature>
<feature type="compositionally biased region" description="Polar residues" evidence="2">
    <location>
        <begin position="95"/>
        <end position="119"/>
    </location>
</feature>
<evidence type="ECO:0000313" key="6">
    <source>
        <dbReference type="RefSeq" id="XP_040595008.1"/>
    </source>
</evidence>
<dbReference type="PROSITE" id="PS01159">
    <property type="entry name" value="WW_DOMAIN_1"/>
    <property type="match status" value="1"/>
</dbReference>
<sequence>MADEIDWLDLPGRWTYGVDRGGRIFFINDEEKSTSWVHPGTDSPIQSGYSSSPGLPKGWETDSTPEGAVYFINHNERRNTFRHPVTGQVPEENNKFNLKTSPLDMSSKTGGKHSATINSGISNHKMVSEVPPERPNIRATRTSRKAIAFGKRSHSMKRNPSAPVTKAGWLFKQASSGVKQWNKRWFVLVDRCLFYYKDEKEESILGSIPLLSFRVAAVQPSDNISRKHTFKVTVTWVDEAGASSTHCLSPQAEHAGVRTYFFSAESPEEQEAWIQAMGEAARVQIPPAQKSAPQPVRHSHEKSDSENIPPSKVHQQTHNSLTKPEPEAKTRGEGDGRGCEKAEGRPERPEVKKEPLVKANGLPSEPEPASEPGSPYPDGPRVPGGGEQPGQPNGWQYSSPSRPGSTAFPPHDGDTGGHRRSFPPRTDPDKIAQRKSSMNQLQQWVNLRRGVPPPEDLRSPSRFYPVSRRVPEYYSPYSSQYPEDYQYYPPGVRPDSICSMPAYDRISPPWALEDKRHSFRNGGGPTYQLREWKEPSSYGRQDSTVWIPSPSRQPVYYDELDAASGSLRRLSLQPRSHSVPRSPSQGSYSRARIYSPVRSPSARFDRLPPRSEDIYADPAAYVMRRSISSPKDDLLDLQLQRNLEYLDQQVPAYPEVFRDGLHTFKLNEQDTDKLLGKLCEQNKVVREQDRLVQQLRAEKESLESALMGTHQELEMFGNQPAYPEKLLHKKESLQNQLINIRVELSQATTALTNSTMVYENLESEVSALHDDLWEQLNLDIQNEVLSRQIQKEIWRIQDVMEGLRKNNPSRGTDTAKHRAGLGPSATYSSNSPASPLSSASLTSPLSPFSMVSGSQGSPTKPGSSEEPGPPRPPLPKAYVPLDSPPTVPPLPNESRFWPYPNSPSWHHSGETARGQPKTGYEPNKRDPDQTSPLDTPRDISLVPTRQEVEAEKQAALNKVGIVPPRTKSPAEEEVTPSAVVRRTTNGLTNGLSSRQERPKSAVFPGEGKAKMSVEEQIDRMRRHQSGSMKEKRRSLQLPASPAPEPSTRPAYKVVRRHRSIHEVDISNLEAALRAEEPGGQAYETPREEIARLRRMELEPQHYDVDISKELSTPDKVLIPERYIDLEPDTPLSPEELKEKQRKVERIKTLIAKSSMQNVVPIGEGDSVDVPQDSESQLQEQEKRIEISCALATEASRRGRMLSVQCATPSPPTSPASPTPPVNPLSSERPRGADSSHTMRV</sequence>
<dbReference type="CDD" id="cd00201">
    <property type="entry name" value="WW"/>
    <property type="match status" value="1"/>
</dbReference>
<name>A0ABM2WX03_MESAU</name>
<evidence type="ECO:0000313" key="5">
    <source>
        <dbReference type="Proteomes" id="UP000886700"/>
    </source>
</evidence>
<dbReference type="SMART" id="SM00456">
    <property type="entry name" value="WW"/>
    <property type="match status" value="2"/>
</dbReference>
<dbReference type="InterPro" id="IPR001202">
    <property type="entry name" value="WW_dom"/>
</dbReference>
<dbReference type="RefSeq" id="XP_040595008.1">
    <property type="nucleotide sequence ID" value="XM_040739074.1"/>
</dbReference>
<dbReference type="InterPro" id="IPR001849">
    <property type="entry name" value="PH_domain"/>
</dbReference>
<keyword evidence="5" id="KW-1185">Reference proteome</keyword>
<gene>
    <name evidence="6" type="primary">Plekha6</name>
</gene>
<accession>A0ABM2WX03</accession>
<feature type="domain" description="PH" evidence="3">
    <location>
        <begin position="163"/>
        <end position="282"/>
    </location>
</feature>
<feature type="region of interest" description="Disordered" evidence="2">
    <location>
        <begin position="85"/>
        <end position="119"/>
    </location>
</feature>
<dbReference type="Pfam" id="PF00169">
    <property type="entry name" value="PH"/>
    <property type="match status" value="1"/>
</dbReference>
<feature type="compositionally biased region" description="Basic and acidic residues" evidence="2">
    <location>
        <begin position="324"/>
        <end position="356"/>
    </location>
</feature>
<keyword evidence="1" id="KW-0175">Coiled coil</keyword>
<feature type="region of interest" description="Disordered" evidence="2">
    <location>
        <begin position="1160"/>
        <end position="1181"/>
    </location>
</feature>
<organism evidence="5 6">
    <name type="scientific">Mesocricetus auratus</name>
    <name type="common">Golden hamster</name>
    <dbReference type="NCBI Taxonomy" id="10036"/>
    <lineage>
        <taxon>Eukaryota</taxon>
        <taxon>Metazoa</taxon>
        <taxon>Chordata</taxon>
        <taxon>Craniata</taxon>
        <taxon>Vertebrata</taxon>
        <taxon>Euteleostomi</taxon>
        <taxon>Mammalia</taxon>
        <taxon>Eutheria</taxon>
        <taxon>Euarchontoglires</taxon>
        <taxon>Glires</taxon>
        <taxon>Rodentia</taxon>
        <taxon>Myomorpha</taxon>
        <taxon>Muroidea</taxon>
        <taxon>Cricetidae</taxon>
        <taxon>Cricetinae</taxon>
        <taxon>Mesocricetus</taxon>
    </lineage>
</organism>
<feature type="coiled-coil region" evidence="1">
    <location>
        <begin position="685"/>
        <end position="750"/>
    </location>
</feature>
<feature type="compositionally biased region" description="Polar residues" evidence="2">
    <location>
        <begin position="43"/>
        <end position="53"/>
    </location>
</feature>
<proteinExistence type="predicted"/>
<evidence type="ECO:0000259" key="4">
    <source>
        <dbReference type="PROSITE" id="PS50020"/>
    </source>
</evidence>
<dbReference type="PANTHER" id="PTHR12752">
    <property type="entry name" value="PHOSPHOINOSITOL 3-PHOSPHATE-BINDING PROTEIN"/>
    <property type="match status" value="1"/>
</dbReference>
<dbReference type="Gene3D" id="2.30.29.30">
    <property type="entry name" value="Pleckstrin-homology domain (PH domain)/Phosphotyrosine-binding domain (PTB)"/>
    <property type="match status" value="1"/>
</dbReference>
<feature type="compositionally biased region" description="Pro residues" evidence="2">
    <location>
        <begin position="882"/>
        <end position="891"/>
    </location>
</feature>
<evidence type="ECO:0000256" key="2">
    <source>
        <dbReference type="SAM" id="MobiDB-lite"/>
    </source>
</evidence>
<dbReference type="Proteomes" id="UP000886700">
    <property type="component" value="Unplaced"/>
</dbReference>
<dbReference type="GeneID" id="101841459"/>
<feature type="region of interest" description="Disordered" evidence="2">
    <location>
        <begin position="804"/>
        <end position="939"/>
    </location>
</feature>
<dbReference type="Gene3D" id="2.20.70.10">
    <property type="match status" value="2"/>
</dbReference>
<feature type="compositionally biased region" description="Polar residues" evidence="2">
    <location>
        <begin position="982"/>
        <end position="993"/>
    </location>
</feature>
<dbReference type="PROSITE" id="PS50020">
    <property type="entry name" value="WW_DOMAIN_2"/>
    <property type="match status" value="2"/>
</dbReference>
<dbReference type="SUPFAM" id="SSF51045">
    <property type="entry name" value="WW domain"/>
    <property type="match status" value="2"/>
</dbReference>
<dbReference type="PROSITE" id="PS50003">
    <property type="entry name" value="PH_DOMAIN"/>
    <property type="match status" value="1"/>
</dbReference>
<dbReference type="InterPro" id="IPR036020">
    <property type="entry name" value="WW_dom_sf"/>
</dbReference>
<feature type="region of interest" description="Disordered" evidence="2">
    <location>
        <begin position="1197"/>
        <end position="1240"/>
    </location>
</feature>
<dbReference type="InterPro" id="IPR040392">
    <property type="entry name" value="PKHA4-7_PH"/>
</dbReference>
<feature type="compositionally biased region" description="Polar residues" evidence="2">
    <location>
        <begin position="313"/>
        <end position="322"/>
    </location>
</feature>
<feature type="compositionally biased region" description="Pro residues" evidence="2">
    <location>
        <begin position="1208"/>
        <end position="1222"/>
    </location>
</feature>
<feature type="region of interest" description="Disordered" evidence="2">
    <location>
        <begin position="35"/>
        <end position="62"/>
    </location>
</feature>
<feature type="domain" description="WW" evidence="4">
    <location>
        <begin position="8"/>
        <end position="41"/>
    </location>
</feature>
<protein>
    <submittedName>
        <fullName evidence="6">Pleckstrin homology domain-containing family A member 6 isoform X11</fullName>
    </submittedName>
</protein>
<dbReference type="PANTHER" id="PTHR12752:SF5">
    <property type="entry name" value="PLECKSTRIN HOMOLOGY DOMAIN-CONTAINING FAMILY A MEMBER 6"/>
    <property type="match status" value="1"/>
</dbReference>
<dbReference type="CDD" id="cd13248">
    <property type="entry name" value="PH_PEPP1_2_3"/>
    <property type="match status" value="1"/>
</dbReference>
<feature type="compositionally biased region" description="Basic and acidic residues" evidence="2">
    <location>
        <begin position="1007"/>
        <end position="1019"/>
    </location>
</feature>
<dbReference type="InterPro" id="IPR011993">
    <property type="entry name" value="PH-like_dom_sf"/>
</dbReference>
<evidence type="ECO:0000259" key="3">
    <source>
        <dbReference type="PROSITE" id="PS50003"/>
    </source>
</evidence>
<feature type="region of interest" description="Disordered" evidence="2">
    <location>
        <begin position="287"/>
        <end position="440"/>
    </location>
</feature>
<feature type="region of interest" description="Disordered" evidence="2">
    <location>
        <begin position="951"/>
        <end position="1051"/>
    </location>
</feature>
<reference evidence="6" key="1">
    <citation type="submission" date="2025-08" db="UniProtKB">
        <authorList>
            <consortium name="RefSeq"/>
        </authorList>
    </citation>
    <scope>IDENTIFICATION</scope>
    <source>
        <tissue evidence="6">Liver</tissue>
    </source>
</reference>
<dbReference type="SMART" id="SM00233">
    <property type="entry name" value="PH"/>
    <property type="match status" value="1"/>
</dbReference>
<dbReference type="Pfam" id="PF25541">
    <property type="entry name" value="TBCA_PH"/>
    <property type="match status" value="1"/>
</dbReference>
<feature type="compositionally biased region" description="Low complexity" evidence="2">
    <location>
        <begin position="828"/>
        <end position="849"/>
    </location>
</feature>
<feature type="domain" description="WW" evidence="4">
    <location>
        <begin position="53"/>
        <end position="86"/>
    </location>
</feature>
<evidence type="ECO:0000256" key="1">
    <source>
        <dbReference type="SAM" id="Coils"/>
    </source>
</evidence>
<dbReference type="InterPro" id="IPR057971">
    <property type="entry name" value="PKHA4-7_TBCA"/>
</dbReference>